<dbReference type="Proteomes" id="UP000295706">
    <property type="component" value="Unassembled WGS sequence"/>
</dbReference>
<comment type="caution">
    <text evidence="2">The sequence shown here is derived from an EMBL/GenBank/DDBJ whole genome shotgun (WGS) entry which is preliminary data.</text>
</comment>
<dbReference type="EMBL" id="SMJU01000002">
    <property type="protein sequence ID" value="TDB68090.1"/>
    <property type="molecule type" value="Genomic_DNA"/>
</dbReference>
<organism evidence="2 3">
    <name type="scientific">Arundinibacter roseus</name>
    <dbReference type="NCBI Taxonomy" id="2070510"/>
    <lineage>
        <taxon>Bacteria</taxon>
        <taxon>Pseudomonadati</taxon>
        <taxon>Bacteroidota</taxon>
        <taxon>Cytophagia</taxon>
        <taxon>Cytophagales</taxon>
        <taxon>Spirosomataceae</taxon>
        <taxon>Arundinibacter</taxon>
    </lineage>
</organism>
<feature type="transmembrane region" description="Helical" evidence="1">
    <location>
        <begin position="33"/>
        <end position="51"/>
    </location>
</feature>
<evidence type="ECO:0000313" key="2">
    <source>
        <dbReference type="EMBL" id="TDB68090.1"/>
    </source>
</evidence>
<proteinExistence type="predicted"/>
<name>A0A4R4KIN8_9BACT</name>
<accession>A0A4R4KIN8</accession>
<keyword evidence="1" id="KW-1133">Transmembrane helix</keyword>
<dbReference type="OrthoDB" id="966130at2"/>
<sequence>MKKKECPSCAMNIDAASKTCPICQYEFPVQSKWLQWTAILLAALFLYFMLFR</sequence>
<keyword evidence="1" id="KW-0812">Transmembrane</keyword>
<evidence type="ECO:0000313" key="3">
    <source>
        <dbReference type="Proteomes" id="UP000295706"/>
    </source>
</evidence>
<keyword evidence="1" id="KW-0472">Membrane</keyword>
<protein>
    <submittedName>
        <fullName evidence="2">Uncharacterized protein</fullName>
    </submittedName>
</protein>
<keyword evidence="3" id="KW-1185">Reference proteome</keyword>
<gene>
    <name evidence="2" type="ORF">EZE20_03985</name>
</gene>
<evidence type="ECO:0000256" key="1">
    <source>
        <dbReference type="SAM" id="Phobius"/>
    </source>
</evidence>
<dbReference type="RefSeq" id="WP_132114720.1">
    <property type="nucleotide sequence ID" value="NZ_SMJU01000002.1"/>
</dbReference>
<dbReference type="AlphaFoldDB" id="A0A4R4KIN8"/>
<reference evidence="2 3" key="1">
    <citation type="submission" date="2019-02" db="EMBL/GenBank/DDBJ databases">
        <title>Arundinibacter roseus gen. nov., sp. nov., a new member of the family Cytophagaceae.</title>
        <authorList>
            <person name="Szuroczki S."/>
            <person name="Khayer B."/>
            <person name="Sproer C."/>
            <person name="Toumi M."/>
            <person name="Szabo A."/>
            <person name="Felfoldi T."/>
            <person name="Schumann P."/>
            <person name="Toth E."/>
        </authorList>
    </citation>
    <scope>NUCLEOTIDE SEQUENCE [LARGE SCALE GENOMIC DNA]</scope>
    <source>
        <strain evidence="2 3">DMA-k-7a</strain>
    </source>
</reference>